<gene>
    <name evidence="1" type="ORF">METZ01_LOCUS41327</name>
</gene>
<sequence>MLLSRLRRMGSRKYVPEGSGLSLPRRCERDVLKGPAKSTSTDEEIRLQSFSIAIRDRCSEVDHSVTSEVGHGSKIIRKCSVEPIYSVALTPAPGYSGHNEISEERNSCVTSPARVGIFSLFNGEPHSNFEIHART</sequence>
<organism evidence="1">
    <name type="scientific">marine metagenome</name>
    <dbReference type="NCBI Taxonomy" id="408172"/>
    <lineage>
        <taxon>unclassified sequences</taxon>
        <taxon>metagenomes</taxon>
        <taxon>ecological metagenomes</taxon>
    </lineage>
</organism>
<dbReference type="AlphaFoldDB" id="A0A381RH29"/>
<accession>A0A381RH29</accession>
<protein>
    <submittedName>
        <fullName evidence="1">Uncharacterized protein</fullName>
    </submittedName>
</protein>
<reference evidence="1" key="1">
    <citation type="submission" date="2018-05" db="EMBL/GenBank/DDBJ databases">
        <authorList>
            <person name="Lanie J.A."/>
            <person name="Ng W.-L."/>
            <person name="Kazmierczak K.M."/>
            <person name="Andrzejewski T.M."/>
            <person name="Davidsen T.M."/>
            <person name="Wayne K.J."/>
            <person name="Tettelin H."/>
            <person name="Glass J.I."/>
            <person name="Rusch D."/>
            <person name="Podicherti R."/>
            <person name="Tsui H.-C.T."/>
            <person name="Winkler M.E."/>
        </authorList>
    </citation>
    <scope>NUCLEOTIDE SEQUENCE</scope>
</reference>
<dbReference type="EMBL" id="UINC01001771">
    <property type="protein sequence ID" value="SUZ88473.1"/>
    <property type="molecule type" value="Genomic_DNA"/>
</dbReference>
<evidence type="ECO:0000313" key="1">
    <source>
        <dbReference type="EMBL" id="SUZ88473.1"/>
    </source>
</evidence>
<proteinExistence type="predicted"/>
<name>A0A381RH29_9ZZZZ</name>